<dbReference type="VEuPathDB" id="FungiDB:RhiirFUN_018777"/>
<dbReference type="VEuPathDB" id="FungiDB:FUN_013722"/>
<dbReference type="AlphaFoldDB" id="A0A2I1GKP9"/>
<name>A0A2I1GKP9_9GLOM</name>
<evidence type="ECO:0000313" key="2">
    <source>
        <dbReference type="Proteomes" id="UP000234323"/>
    </source>
</evidence>
<dbReference type="VEuPathDB" id="FungiDB:RhiirA1_483180"/>
<protein>
    <submittedName>
        <fullName evidence="1">Uncharacterized protein</fullName>
    </submittedName>
</protein>
<proteinExistence type="predicted"/>
<evidence type="ECO:0000313" key="1">
    <source>
        <dbReference type="EMBL" id="PKY47187.1"/>
    </source>
</evidence>
<dbReference type="EMBL" id="LLXI01000524">
    <property type="protein sequence ID" value="PKY47187.1"/>
    <property type="molecule type" value="Genomic_DNA"/>
</dbReference>
<comment type="caution">
    <text evidence="1">The sequence shown here is derived from an EMBL/GenBank/DDBJ whole genome shotgun (WGS) entry which is preliminary data.</text>
</comment>
<dbReference type="VEuPathDB" id="FungiDB:FUN_019894"/>
<accession>A0A2I1GKP9</accession>
<reference evidence="1 2" key="1">
    <citation type="submission" date="2015-10" db="EMBL/GenBank/DDBJ databases">
        <title>Genome analyses suggest a sexual origin of heterokaryosis in a supposedly ancient asexual fungus.</title>
        <authorList>
            <person name="Ropars J."/>
            <person name="Sedzielewska K."/>
            <person name="Noel J."/>
            <person name="Charron P."/>
            <person name="Farinelli L."/>
            <person name="Marton T."/>
            <person name="Kruger M."/>
            <person name="Pelin A."/>
            <person name="Brachmann A."/>
            <person name="Corradi N."/>
        </authorList>
    </citation>
    <scope>NUCLEOTIDE SEQUENCE [LARGE SCALE GENOMIC DNA]</scope>
    <source>
        <strain evidence="1 2">A4</strain>
    </source>
</reference>
<gene>
    <name evidence="1" type="ORF">RhiirA4_444718</name>
</gene>
<keyword evidence="2" id="KW-1185">Reference proteome</keyword>
<organism evidence="1 2">
    <name type="scientific">Rhizophagus irregularis</name>
    <dbReference type="NCBI Taxonomy" id="588596"/>
    <lineage>
        <taxon>Eukaryota</taxon>
        <taxon>Fungi</taxon>
        <taxon>Fungi incertae sedis</taxon>
        <taxon>Mucoromycota</taxon>
        <taxon>Glomeromycotina</taxon>
        <taxon>Glomeromycetes</taxon>
        <taxon>Glomerales</taxon>
        <taxon>Glomeraceae</taxon>
        <taxon>Rhizophagus</taxon>
    </lineage>
</organism>
<dbReference type="Proteomes" id="UP000234323">
    <property type="component" value="Unassembled WGS sequence"/>
</dbReference>
<dbReference type="VEuPathDB" id="FungiDB:RhiirA1_403953"/>
<sequence length="489" mass="57097">MAAIHHNDDSARNPANNSHIFHVFGCKEDDLDDQYRELNDAILQHGFYQYMDVYSYLPIDIMKRYRFLKNLQLTCSIGIYRYAQGNYLGTITYIWKIPESEITDEYQNETQKVRMLAKIHEGLPKYFTWQMRKNVLGKYSLIKNVTPAVLRMLYFDLTGNAAVTSNTISREIEERLRLMLALEDPSIIFDLRNNNGFKGNKFDIFWNELGMYFNEAIQYTGRYQVKFKVQGRLLRKKSVDSHYCAALFRYLREFLIQYRQWAYFISADDKHKVPIGESVPVSTGVRNRRSLATPNDDLNASDHDFTKLSLTPSVIFFVSIPNDISGGFYNGQVFVSFKVFIYSLYYYLNTKYQIFCEVMIRILCFHNEIKGQNGYLSPSKKSCTEFILEEDLIPVKQVTANLLKIRKVGHNKLIAEVTWDGTLERDDEPVKTKFRCFSDAVTVKGPKHGVFGDRKVNFELKVHKKNVNVKCRFGIFDIDSFKNIISFRT</sequence>